<evidence type="ECO:0000313" key="2">
    <source>
        <dbReference type="Proteomes" id="UP000298663"/>
    </source>
</evidence>
<dbReference type="OrthoDB" id="165352at2759"/>
<evidence type="ECO:0000313" key="1">
    <source>
        <dbReference type="EMBL" id="TKR64630.1"/>
    </source>
</evidence>
<organism evidence="1 2">
    <name type="scientific">Steinernema carpocapsae</name>
    <name type="common">Entomopathogenic nematode</name>
    <dbReference type="NCBI Taxonomy" id="34508"/>
    <lineage>
        <taxon>Eukaryota</taxon>
        <taxon>Metazoa</taxon>
        <taxon>Ecdysozoa</taxon>
        <taxon>Nematoda</taxon>
        <taxon>Chromadorea</taxon>
        <taxon>Rhabditida</taxon>
        <taxon>Tylenchina</taxon>
        <taxon>Panagrolaimomorpha</taxon>
        <taxon>Strongyloidoidea</taxon>
        <taxon>Steinernematidae</taxon>
        <taxon>Steinernema</taxon>
    </lineage>
</organism>
<dbReference type="AlphaFoldDB" id="A0A4U5M6W8"/>
<dbReference type="Proteomes" id="UP000298663">
    <property type="component" value="Unassembled WGS sequence"/>
</dbReference>
<comment type="caution">
    <text evidence="1">The sequence shown here is derived from an EMBL/GenBank/DDBJ whole genome shotgun (WGS) entry which is preliminary data.</text>
</comment>
<accession>A0A4U5M6W8</accession>
<reference evidence="1 2" key="2">
    <citation type="journal article" date="2019" name="G3 (Bethesda)">
        <title>Hybrid Assembly of the Genome of the Entomopathogenic Nematode Steinernema carpocapsae Identifies the X-Chromosome.</title>
        <authorList>
            <person name="Serra L."/>
            <person name="Macchietto M."/>
            <person name="Macias-Munoz A."/>
            <person name="McGill C.J."/>
            <person name="Rodriguez I.M."/>
            <person name="Rodriguez B."/>
            <person name="Murad R."/>
            <person name="Mortazavi A."/>
        </authorList>
    </citation>
    <scope>NUCLEOTIDE SEQUENCE [LARGE SCALE GENOMIC DNA]</scope>
    <source>
        <strain evidence="1 2">ALL</strain>
    </source>
</reference>
<protein>
    <submittedName>
        <fullName evidence="1">Uncharacterized protein</fullName>
    </submittedName>
</protein>
<gene>
    <name evidence="1" type="ORF">L596_025128</name>
</gene>
<keyword evidence="2" id="KW-1185">Reference proteome</keyword>
<sequence length="131" mass="15597">MAIKPSNKLKLLAMRFSGHQSAEDYSNFEEEIANGIFDYLKDIMEDREDQLFEAFPEDGDAAEVSDEDEDSEDDITLEQFHYNRKQMYQIVEHRFVRKHKLATIQMHFKKVKHLKQIYRFVCLRNLVSLCC</sequence>
<reference evidence="1 2" key="1">
    <citation type="journal article" date="2015" name="Genome Biol.">
        <title>Comparative genomics of Steinernema reveals deeply conserved gene regulatory networks.</title>
        <authorList>
            <person name="Dillman A.R."/>
            <person name="Macchietto M."/>
            <person name="Porter C.F."/>
            <person name="Rogers A."/>
            <person name="Williams B."/>
            <person name="Antoshechkin I."/>
            <person name="Lee M.M."/>
            <person name="Goodwin Z."/>
            <person name="Lu X."/>
            <person name="Lewis E.E."/>
            <person name="Goodrich-Blair H."/>
            <person name="Stock S.P."/>
            <person name="Adams B.J."/>
            <person name="Sternberg P.W."/>
            <person name="Mortazavi A."/>
        </authorList>
    </citation>
    <scope>NUCLEOTIDE SEQUENCE [LARGE SCALE GENOMIC DNA]</scope>
    <source>
        <strain evidence="1 2">ALL</strain>
    </source>
</reference>
<proteinExistence type="predicted"/>
<dbReference type="EMBL" id="AZBU02000009">
    <property type="protein sequence ID" value="TKR64630.1"/>
    <property type="molecule type" value="Genomic_DNA"/>
</dbReference>
<name>A0A4U5M6W8_STECR</name>